<comment type="caution">
    <text evidence="1">The sequence shown here is derived from an EMBL/GenBank/DDBJ whole genome shotgun (WGS) entry which is preliminary data.</text>
</comment>
<protein>
    <recommendedName>
        <fullName evidence="3">Nitrogen regulatory protein areA GATA-like domain-containing protein</fullName>
    </recommendedName>
</protein>
<gene>
    <name evidence="1" type="ORF">DAKH74_046690</name>
</gene>
<dbReference type="GO" id="GO:0042149">
    <property type="term" value="P:cellular response to glucose starvation"/>
    <property type="evidence" value="ECO:0007669"/>
    <property type="project" value="TreeGrafter"/>
</dbReference>
<dbReference type="InterPro" id="IPR052292">
    <property type="entry name" value="Glucose_repression_reg"/>
</dbReference>
<dbReference type="PANTHER" id="PTHR28051:SF1">
    <property type="entry name" value="PROTEIN MTL1-RELATED"/>
    <property type="match status" value="1"/>
</dbReference>
<dbReference type="PANTHER" id="PTHR28051">
    <property type="entry name" value="PROTEIN MTL1-RELATED"/>
    <property type="match status" value="1"/>
</dbReference>
<dbReference type="Proteomes" id="UP001377567">
    <property type="component" value="Unassembled WGS sequence"/>
</dbReference>
<proteinExistence type="predicted"/>
<evidence type="ECO:0008006" key="3">
    <source>
        <dbReference type="Google" id="ProtNLM"/>
    </source>
</evidence>
<sequence>MINDHAYDDMGPCTSMAIQAESDEQFMRLSFKLRRTSRLRRSSMDNSGVSGGALFGNSNTNAVHNVNDNVNVSLTRQFLREAAACHTFALPKSALLVRDDTGIPQNNAPEACVDYLSHDWSNGEVINSWKFIRLVRHTPATDKGYIRRLENLSWRMWNRIQHIRQCPGNSSCLQLRTDDSTLQIPSLYGPLVHTDSVCRDSIQSSLRASPNTVIKPILKKRNLGQSLEDTARWRARFGSGVAALAHSASAALNKRIRFKSTVEQCIAVYTSQTHIAAAASSGIEQLPTAPLNYYSDSDSECECDPPGSVDPGSQEYTHYNYTNAVSHNVNTLRRYPYIYDYNSVYTQENLSRYLPKDQTCDIIDIPSQLSAAIAPAPPAIAPGAISTTPSMSPVVQLDYASPQTLPDSCTTDTSLQTLGKTRDFITGEVISDAETPPATPTLFRSMPPTPTLAASFIFTSDDDSDY</sequence>
<dbReference type="GO" id="GO:0007039">
    <property type="term" value="P:protein catabolic process in the vacuole"/>
    <property type="evidence" value="ECO:0007669"/>
    <property type="project" value="TreeGrafter"/>
</dbReference>
<dbReference type="GO" id="GO:0005773">
    <property type="term" value="C:vacuole"/>
    <property type="evidence" value="ECO:0007669"/>
    <property type="project" value="GOC"/>
</dbReference>
<evidence type="ECO:0000313" key="1">
    <source>
        <dbReference type="EMBL" id="GMM58053.1"/>
    </source>
</evidence>
<evidence type="ECO:0000313" key="2">
    <source>
        <dbReference type="Proteomes" id="UP001377567"/>
    </source>
</evidence>
<organism evidence="1 2">
    <name type="scientific">Maudiozyma humilis</name>
    <name type="common">Sour dough yeast</name>
    <name type="synonym">Kazachstania humilis</name>
    <dbReference type="NCBI Taxonomy" id="51915"/>
    <lineage>
        <taxon>Eukaryota</taxon>
        <taxon>Fungi</taxon>
        <taxon>Dikarya</taxon>
        <taxon>Ascomycota</taxon>
        <taxon>Saccharomycotina</taxon>
        <taxon>Saccharomycetes</taxon>
        <taxon>Saccharomycetales</taxon>
        <taxon>Saccharomycetaceae</taxon>
        <taxon>Maudiozyma</taxon>
    </lineage>
</organism>
<name>A0AAV5S2V1_MAUHU</name>
<dbReference type="AlphaFoldDB" id="A0AAV5S2V1"/>
<reference evidence="1 2" key="1">
    <citation type="journal article" date="2023" name="Elife">
        <title>Identification of key yeast species and microbe-microbe interactions impacting larval growth of Drosophila in the wild.</title>
        <authorList>
            <person name="Mure A."/>
            <person name="Sugiura Y."/>
            <person name="Maeda R."/>
            <person name="Honda K."/>
            <person name="Sakurai N."/>
            <person name="Takahashi Y."/>
            <person name="Watada M."/>
            <person name="Katoh T."/>
            <person name="Gotoh A."/>
            <person name="Gotoh Y."/>
            <person name="Taniguchi I."/>
            <person name="Nakamura K."/>
            <person name="Hayashi T."/>
            <person name="Katayama T."/>
            <person name="Uemura T."/>
            <person name="Hattori Y."/>
        </authorList>
    </citation>
    <scope>NUCLEOTIDE SEQUENCE [LARGE SCALE GENOMIC DNA]</scope>
    <source>
        <strain evidence="1 2">KH-74</strain>
    </source>
</reference>
<accession>A0AAV5S2V1</accession>
<keyword evidence="2" id="KW-1185">Reference proteome</keyword>
<dbReference type="EMBL" id="BTGD01000018">
    <property type="protein sequence ID" value="GMM58053.1"/>
    <property type="molecule type" value="Genomic_DNA"/>
</dbReference>